<dbReference type="InParanoid" id="A0A251UQY2"/>
<protein>
    <submittedName>
        <fullName evidence="1">Uncharacterized protein</fullName>
    </submittedName>
</protein>
<gene>
    <name evidence="1" type="ORF">HannXRQ_Chr05g0147701</name>
</gene>
<keyword evidence="2" id="KW-1185">Reference proteome</keyword>
<evidence type="ECO:0000313" key="1">
    <source>
        <dbReference type="EMBL" id="OTG25443.1"/>
    </source>
</evidence>
<dbReference type="Proteomes" id="UP000215914">
    <property type="component" value="Chromosome 5"/>
</dbReference>
<organism evidence="1 2">
    <name type="scientific">Helianthus annuus</name>
    <name type="common">Common sunflower</name>
    <dbReference type="NCBI Taxonomy" id="4232"/>
    <lineage>
        <taxon>Eukaryota</taxon>
        <taxon>Viridiplantae</taxon>
        <taxon>Streptophyta</taxon>
        <taxon>Embryophyta</taxon>
        <taxon>Tracheophyta</taxon>
        <taxon>Spermatophyta</taxon>
        <taxon>Magnoliopsida</taxon>
        <taxon>eudicotyledons</taxon>
        <taxon>Gunneridae</taxon>
        <taxon>Pentapetalae</taxon>
        <taxon>asterids</taxon>
        <taxon>campanulids</taxon>
        <taxon>Asterales</taxon>
        <taxon>Asteraceae</taxon>
        <taxon>Asteroideae</taxon>
        <taxon>Heliantheae alliance</taxon>
        <taxon>Heliantheae</taxon>
        <taxon>Helianthus</taxon>
    </lineage>
</organism>
<accession>A0A251UQY2</accession>
<reference evidence="2" key="1">
    <citation type="journal article" date="2017" name="Nature">
        <title>The sunflower genome provides insights into oil metabolism, flowering and Asterid evolution.</title>
        <authorList>
            <person name="Badouin H."/>
            <person name="Gouzy J."/>
            <person name="Grassa C.J."/>
            <person name="Murat F."/>
            <person name="Staton S.E."/>
            <person name="Cottret L."/>
            <person name="Lelandais-Briere C."/>
            <person name="Owens G.L."/>
            <person name="Carrere S."/>
            <person name="Mayjonade B."/>
            <person name="Legrand L."/>
            <person name="Gill N."/>
            <person name="Kane N.C."/>
            <person name="Bowers J.E."/>
            <person name="Hubner S."/>
            <person name="Bellec A."/>
            <person name="Berard A."/>
            <person name="Berges H."/>
            <person name="Blanchet N."/>
            <person name="Boniface M.C."/>
            <person name="Brunel D."/>
            <person name="Catrice O."/>
            <person name="Chaidir N."/>
            <person name="Claudel C."/>
            <person name="Donnadieu C."/>
            <person name="Faraut T."/>
            <person name="Fievet G."/>
            <person name="Helmstetter N."/>
            <person name="King M."/>
            <person name="Knapp S.J."/>
            <person name="Lai Z."/>
            <person name="Le Paslier M.C."/>
            <person name="Lippi Y."/>
            <person name="Lorenzon L."/>
            <person name="Mandel J.R."/>
            <person name="Marage G."/>
            <person name="Marchand G."/>
            <person name="Marquand E."/>
            <person name="Bret-Mestries E."/>
            <person name="Morien E."/>
            <person name="Nambeesan S."/>
            <person name="Nguyen T."/>
            <person name="Pegot-Espagnet P."/>
            <person name="Pouilly N."/>
            <person name="Raftis F."/>
            <person name="Sallet E."/>
            <person name="Schiex T."/>
            <person name="Thomas J."/>
            <person name="Vandecasteele C."/>
            <person name="Vares D."/>
            <person name="Vear F."/>
            <person name="Vautrin S."/>
            <person name="Crespi M."/>
            <person name="Mangin B."/>
            <person name="Burke J.M."/>
            <person name="Salse J."/>
            <person name="Munos S."/>
            <person name="Vincourt P."/>
            <person name="Rieseberg L.H."/>
            <person name="Langlade N.B."/>
        </authorList>
    </citation>
    <scope>NUCLEOTIDE SEQUENCE [LARGE SCALE GENOMIC DNA]</scope>
    <source>
        <strain evidence="2">cv. SF193</strain>
    </source>
</reference>
<dbReference type="STRING" id="4232.A0A251UQY2"/>
<evidence type="ECO:0000313" key="2">
    <source>
        <dbReference type="Proteomes" id="UP000215914"/>
    </source>
</evidence>
<name>A0A251UQY2_HELAN</name>
<dbReference type="AlphaFoldDB" id="A0A251UQY2"/>
<dbReference type="EMBL" id="CM007894">
    <property type="protein sequence ID" value="OTG25443.1"/>
    <property type="molecule type" value="Genomic_DNA"/>
</dbReference>
<proteinExistence type="predicted"/>
<sequence length="66" mass="7938">MERKKRHRMSYGYLVGKHAFIIRDQMICNFDLNEKFWFRFPPKGSKVTPTISIWGVYMEILLPNCV</sequence>